<dbReference type="STRING" id="1173701.A0A066WVE6"/>
<dbReference type="GO" id="GO:0015606">
    <property type="term" value="F:spermidine transmembrane transporter activity"/>
    <property type="evidence" value="ECO:0007669"/>
    <property type="project" value="TreeGrafter"/>
</dbReference>
<dbReference type="eggNOG" id="ENOG502QU2F">
    <property type="taxonomic scope" value="Eukaryota"/>
</dbReference>
<dbReference type="PROSITE" id="PS50283">
    <property type="entry name" value="NA_SOLUT_SYMP_3"/>
    <property type="match status" value="1"/>
</dbReference>
<feature type="transmembrane region" description="Helical" evidence="8">
    <location>
        <begin position="250"/>
        <end position="268"/>
    </location>
</feature>
<feature type="transmembrane region" description="Helical" evidence="8">
    <location>
        <begin position="185"/>
        <end position="204"/>
    </location>
</feature>
<feature type="compositionally biased region" description="Polar residues" evidence="7">
    <location>
        <begin position="39"/>
        <end position="54"/>
    </location>
</feature>
<accession>A0A066WVE6</accession>
<dbReference type="Proteomes" id="UP000027238">
    <property type="component" value="Unassembled WGS sequence"/>
</dbReference>
<sequence>MGQPSAAASNAVIYVTYVVFLITGTAIAWKFRNQSKGEFLSGNRTQSGQESPSSHGRRVARTQEFPALSLSLQPHPPHSFAHNTHRSLALKLQWQLTRNPPLRSLPPGPQLHRLCTDLPSPALGSGILFAYPELATITGVQGVMVYALSSSLPLLVFAFLGPIIRRKTPEGFVLTAWTRQRYGTAAMLYLSFMTLVTLFLYMVAELSAVGQVVNALTSLDGLPVMIVQCVVTTIYTSLGGFRISFVTDNIQGAMVVCLIVIVGITMGVKTDIDTSLIESSGLLKPTLLGWQLLYILPVCILTNDFFLSGFWLRTFASKTDRDLRVGVSVAVAVILCILTLVGVTGLVAAWSGALPLDQVAESGSVAFFLLLQRMPAWVVGIVLVMVCTLSTAAFDSLQSAMVSSASNDLFRNRLNIWWIRAAVVLVIAPTIVIALKAPSVLQIYLISDLVSASVIPVLVLGLSDRFYWWRGFDVVAGGLGGILTVFLFGLVYYDDGDAAKAGNLLIISEGLYAEDWSVFGAFVAAPVGSFLWGFAALGCRLAFQYVAARRSGRRFDALDRPAAEAPDAADGAPRFVDRDEYEATSDVEVVKPAGKFF</sequence>
<protein>
    <recommendedName>
        <fullName evidence="11">Urea transporter</fullName>
    </recommendedName>
</protein>
<evidence type="ECO:0000256" key="7">
    <source>
        <dbReference type="SAM" id="MobiDB-lite"/>
    </source>
</evidence>
<evidence type="ECO:0000256" key="5">
    <source>
        <dbReference type="ARBA" id="ARBA00022989"/>
    </source>
</evidence>
<dbReference type="InterPro" id="IPR001734">
    <property type="entry name" value="Na/solute_symporter"/>
</dbReference>
<dbReference type="PANTHER" id="PTHR48086">
    <property type="entry name" value="SODIUM/PROLINE SYMPORTER-RELATED"/>
    <property type="match status" value="1"/>
</dbReference>
<keyword evidence="3" id="KW-0813">Transport</keyword>
<evidence type="ECO:0000256" key="3">
    <source>
        <dbReference type="ARBA" id="ARBA00022448"/>
    </source>
</evidence>
<evidence type="ECO:0000313" key="10">
    <source>
        <dbReference type="Proteomes" id="UP000027238"/>
    </source>
</evidence>
<comment type="subcellular location">
    <subcellularLocation>
        <location evidence="1">Membrane</location>
        <topology evidence="1">Multi-pass membrane protein</topology>
    </subcellularLocation>
</comment>
<feature type="transmembrane region" description="Helical" evidence="8">
    <location>
        <begin position="325"/>
        <end position="354"/>
    </location>
</feature>
<dbReference type="InterPro" id="IPR038377">
    <property type="entry name" value="Na/Glc_symporter_sf"/>
</dbReference>
<feature type="transmembrane region" description="Helical" evidence="8">
    <location>
        <begin position="143"/>
        <end position="164"/>
    </location>
</feature>
<feature type="transmembrane region" description="Helical" evidence="8">
    <location>
        <begin position="374"/>
        <end position="394"/>
    </location>
</feature>
<evidence type="ECO:0000256" key="1">
    <source>
        <dbReference type="ARBA" id="ARBA00004141"/>
    </source>
</evidence>
<keyword evidence="6 8" id="KW-0472">Membrane</keyword>
<dbReference type="GO" id="GO:0005886">
    <property type="term" value="C:plasma membrane"/>
    <property type="evidence" value="ECO:0007669"/>
    <property type="project" value="TreeGrafter"/>
</dbReference>
<dbReference type="EMBL" id="JMSE01001491">
    <property type="protein sequence ID" value="KDN60637.1"/>
    <property type="molecule type" value="Genomic_DNA"/>
</dbReference>
<organism evidence="9 10">
    <name type="scientific">Colletotrichum sublineola</name>
    <name type="common">Sorghum anthracnose fungus</name>
    <dbReference type="NCBI Taxonomy" id="1173701"/>
    <lineage>
        <taxon>Eukaryota</taxon>
        <taxon>Fungi</taxon>
        <taxon>Dikarya</taxon>
        <taxon>Ascomycota</taxon>
        <taxon>Pezizomycotina</taxon>
        <taxon>Sordariomycetes</taxon>
        <taxon>Hypocreomycetidae</taxon>
        <taxon>Glomerellales</taxon>
        <taxon>Glomerellaceae</taxon>
        <taxon>Colletotrichum</taxon>
        <taxon>Colletotrichum graminicola species complex</taxon>
    </lineage>
</organism>
<evidence type="ECO:0000256" key="8">
    <source>
        <dbReference type="SAM" id="Phobius"/>
    </source>
</evidence>
<dbReference type="OrthoDB" id="6132759at2759"/>
<dbReference type="Gene3D" id="1.20.1730.10">
    <property type="entry name" value="Sodium/glucose cotransporter"/>
    <property type="match status" value="1"/>
</dbReference>
<evidence type="ECO:0000256" key="4">
    <source>
        <dbReference type="ARBA" id="ARBA00022692"/>
    </source>
</evidence>
<feature type="transmembrane region" description="Helical" evidence="8">
    <location>
        <begin position="415"/>
        <end position="435"/>
    </location>
</feature>
<dbReference type="PANTHER" id="PTHR48086:SF10">
    <property type="entry name" value="AGR155CP"/>
    <property type="match status" value="1"/>
</dbReference>
<feature type="transmembrane region" description="Helical" evidence="8">
    <location>
        <begin position="288"/>
        <end position="313"/>
    </location>
</feature>
<gene>
    <name evidence="9" type="ORF">CSUB01_04972</name>
</gene>
<feature type="transmembrane region" description="Helical" evidence="8">
    <location>
        <begin position="224"/>
        <end position="243"/>
    </location>
</feature>
<keyword evidence="10" id="KW-1185">Reference proteome</keyword>
<reference evidence="10" key="1">
    <citation type="journal article" date="2014" name="Genome Announc.">
        <title>Draft genome sequence of Colletotrichum sublineola, a destructive pathogen of cultivated sorghum.</title>
        <authorList>
            <person name="Baroncelli R."/>
            <person name="Sanz-Martin J.M."/>
            <person name="Rech G.E."/>
            <person name="Sukno S.A."/>
            <person name="Thon M.R."/>
        </authorList>
    </citation>
    <scope>NUCLEOTIDE SEQUENCE [LARGE SCALE GENOMIC DNA]</scope>
    <source>
        <strain evidence="10">TX430BB</strain>
    </source>
</reference>
<evidence type="ECO:0000313" key="9">
    <source>
        <dbReference type="EMBL" id="KDN60637.1"/>
    </source>
</evidence>
<feature type="transmembrane region" description="Helical" evidence="8">
    <location>
        <begin position="518"/>
        <end position="543"/>
    </location>
</feature>
<keyword evidence="4 8" id="KW-0812">Transmembrane</keyword>
<keyword evidence="5 8" id="KW-1133">Transmembrane helix</keyword>
<comment type="similarity">
    <text evidence="2">Belongs to the sodium:solute symporter (SSF) (TC 2.A.21) family.</text>
</comment>
<feature type="transmembrane region" description="Helical" evidence="8">
    <location>
        <begin position="12"/>
        <end position="31"/>
    </location>
</feature>
<evidence type="ECO:0000256" key="6">
    <source>
        <dbReference type="ARBA" id="ARBA00023136"/>
    </source>
</evidence>
<evidence type="ECO:0008006" key="11">
    <source>
        <dbReference type="Google" id="ProtNLM"/>
    </source>
</evidence>
<name>A0A066WVE6_COLSU</name>
<comment type="caution">
    <text evidence="9">The sequence shown here is derived from an EMBL/GenBank/DDBJ whole genome shotgun (WGS) entry which is preliminary data.</text>
</comment>
<dbReference type="HOGENOM" id="CLU_023225_0_0_1"/>
<dbReference type="AlphaFoldDB" id="A0A066WVE6"/>
<dbReference type="InterPro" id="IPR050277">
    <property type="entry name" value="Sodium:Solute_Symporter"/>
</dbReference>
<feature type="transmembrane region" description="Helical" evidence="8">
    <location>
        <begin position="441"/>
        <end position="462"/>
    </location>
</feature>
<feature type="transmembrane region" description="Helical" evidence="8">
    <location>
        <begin position="474"/>
        <end position="493"/>
    </location>
</feature>
<dbReference type="OMA" id="NIWYIRA"/>
<proteinExistence type="inferred from homology"/>
<feature type="region of interest" description="Disordered" evidence="7">
    <location>
        <begin position="39"/>
        <end position="59"/>
    </location>
</feature>
<evidence type="ECO:0000256" key="2">
    <source>
        <dbReference type="ARBA" id="ARBA00006434"/>
    </source>
</evidence>